<dbReference type="InterPro" id="IPR052908">
    <property type="entry name" value="AP-4-A_phosphorylase"/>
</dbReference>
<dbReference type="EMBL" id="LCHW01000002">
    <property type="protein sequence ID" value="KKT43309.1"/>
    <property type="molecule type" value="Genomic_DNA"/>
</dbReference>
<dbReference type="AlphaFoldDB" id="A0A0G1K627"/>
<reference evidence="5 6" key="1">
    <citation type="journal article" date="2015" name="Nature">
        <title>rRNA introns, odd ribosomes, and small enigmatic genomes across a large radiation of phyla.</title>
        <authorList>
            <person name="Brown C.T."/>
            <person name="Hug L.A."/>
            <person name="Thomas B.C."/>
            <person name="Sharon I."/>
            <person name="Castelle C.J."/>
            <person name="Singh A."/>
            <person name="Wilkins M.J."/>
            <person name="Williams K.H."/>
            <person name="Banfield J.F."/>
        </authorList>
    </citation>
    <scope>NUCLEOTIDE SEQUENCE [LARGE SCALE GENOMIC DNA]</scope>
</reference>
<sequence length="137" mass="15041">MDCLFCNIANKEREAEIVYEDDHVVGILDIFPRTAGHTMIIPKVHVETILDLPEAEIAPVFAAVRKMTAILQEALSPDGFTIGINHGKVAGQAIDHLHIHIMPRWHNDGGGSLHSVVGNPPKESLQSIKEKILNAQN</sequence>
<gene>
    <name evidence="5" type="ORF">UW32_C0002G0170</name>
</gene>
<dbReference type="PROSITE" id="PS00892">
    <property type="entry name" value="HIT_1"/>
    <property type="match status" value="1"/>
</dbReference>
<dbReference type="Gene3D" id="3.30.428.10">
    <property type="entry name" value="HIT-like"/>
    <property type="match status" value="1"/>
</dbReference>
<proteinExistence type="predicted"/>
<accession>A0A0G1K627</accession>
<dbReference type="PANTHER" id="PTHR42997">
    <property type="entry name" value="HIT FAMILY HYDROLASE"/>
    <property type="match status" value="1"/>
</dbReference>
<dbReference type="InterPro" id="IPR019808">
    <property type="entry name" value="Histidine_triad_CS"/>
</dbReference>
<dbReference type="PANTHER" id="PTHR42997:SF1">
    <property type="entry name" value="AP-4-A PHOSPHORYLASE"/>
    <property type="match status" value="1"/>
</dbReference>
<name>A0A0G1K627_9BACT</name>
<feature type="active site" description="Tele-AMP-histidine intermediate" evidence="1">
    <location>
        <position position="98"/>
    </location>
</feature>
<feature type="short sequence motif" description="Histidine triad motif" evidence="2 3">
    <location>
        <begin position="96"/>
        <end position="100"/>
    </location>
</feature>
<dbReference type="SUPFAM" id="SSF54197">
    <property type="entry name" value="HIT-like"/>
    <property type="match status" value="1"/>
</dbReference>
<comment type="caution">
    <text evidence="5">The sequence shown here is derived from an EMBL/GenBank/DDBJ whole genome shotgun (WGS) entry which is preliminary data.</text>
</comment>
<evidence type="ECO:0000256" key="2">
    <source>
        <dbReference type="PIRSR" id="PIRSR601310-3"/>
    </source>
</evidence>
<evidence type="ECO:0000313" key="5">
    <source>
        <dbReference type="EMBL" id="KKT43309.1"/>
    </source>
</evidence>
<dbReference type="PROSITE" id="PS51084">
    <property type="entry name" value="HIT_2"/>
    <property type="match status" value="1"/>
</dbReference>
<dbReference type="GO" id="GO:0003824">
    <property type="term" value="F:catalytic activity"/>
    <property type="evidence" value="ECO:0007669"/>
    <property type="project" value="InterPro"/>
</dbReference>
<evidence type="ECO:0000313" key="6">
    <source>
        <dbReference type="Proteomes" id="UP000034051"/>
    </source>
</evidence>
<evidence type="ECO:0000256" key="3">
    <source>
        <dbReference type="PROSITE-ProRule" id="PRU00464"/>
    </source>
</evidence>
<dbReference type="InterPro" id="IPR036265">
    <property type="entry name" value="HIT-like_sf"/>
</dbReference>
<dbReference type="InterPro" id="IPR001310">
    <property type="entry name" value="Histidine_triad_HIT"/>
</dbReference>
<dbReference type="Pfam" id="PF01230">
    <property type="entry name" value="HIT"/>
    <property type="match status" value="1"/>
</dbReference>
<evidence type="ECO:0000256" key="1">
    <source>
        <dbReference type="PIRSR" id="PIRSR601310-1"/>
    </source>
</evidence>
<dbReference type="PRINTS" id="PR00332">
    <property type="entry name" value="HISTRIAD"/>
</dbReference>
<feature type="domain" description="HIT" evidence="4">
    <location>
        <begin position="4"/>
        <end position="111"/>
    </location>
</feature>
<dbReference type="InterPro" id="IPR011146">
    <property type="entry name" value="HIT-like"/>
</dbReference>
<evidence type="ECO:0000259" key="4">
    <source>
        <dbReference type="PROSITE" id="PS51084"/>
    </source>
</evidence>
<protein>
    <submittedName>
        <fullName evidence="5">Histidine triad protein</fullName>
    </submittedName>
</protein>
<dbReference type="Proteomes" id="UP000034051">
    <property type="component" value="Unassembled WGS sequence"/>
</dbReference>
<organism evidence="5 6">
    <name type="scientific">Candidatus Wolfebacteria bacterium GW2011_GWE2_44_13</name>
    <dbReference type="NCBI Taxonomy" id="1619017"/>
    <lineage>
        <taxon>Bacteria</taxon>
        <taxon>Candidatus Wolfeibacteriota</taxon>
    </lineage>
</organism>